<dbReference type="EMBL" id="LR828253">
    <property type="protein sequence ID" value="CAD0298800.1"/>
    <property type="molecule type" value="Genomic_DNA"/>
</dbReference>
<dbReference type="EMBL" id="LR828253">
    <property type="protein sequence ID" value="CAD0298805.1"/>
    <property type="molecule type" value="Genomic_DNA"/>
</dbReference>
<feature type="transmembrane region" description="Helical" evidence="2">
    <location>
        <begin position="16"/>
        <end position="41"/>
    </location>
</feature>
<evidence type="ECO:0000256" key="2">
    <source>
        <dbReference type="SAM" id="Phobius"/>
    </source>
</evidence>
<keyword evidence="2" id="KW-0812">Transmembrane</keyword>
<proteinExistence type="predicted"/>
<feature type="coiled-coil region" evidence="1">
    <location>
        <begin position="252"/>
        <end position="279"/>
    </location>
</feature>
<keyword evidence="2" id="KW-1133">Transmembrane helix</keyword>
<organism evidence="3">
    <name type="scientific">Xanthomonas hortorum pv. gardneri</name>
    <dbReference type="NCBI Taxonomy" id="2754056"/>
    <lineage>
        <taxon>Bacteria</taxon>
        <taxon>Pseudomonadati</taxon>
        <taxon>Pseudomonadota</taxon>
        <taxon>Gammaproteobacteria</taxon>
        <taxon>Lysobacterales</taxon>
        <taxon>Lysobacteraceae</taxon>
        <taxon>Xanthomonas</taxon>
    </lineage>
</organism>
<feature type="transmembrane region" description="Helical" evidence="2">
    <location>
        <begin position="93"/>
        <end position="111"/>
    </location>
</feature>
<dbReference type="RefSeq" id="WP_006451428.1">
    <property type="nucleotide sequence ID" value="NZ_CP018728.1"/>
</dbReference>
<keyword evidence="1" id="KW-0175">Coiled coil</keyword>
<protein>
    <recommendedName>
        <fullName evidence="4">Membrane protein, TIGR04086 family</fullName>
    </recommendedName>
</protein>
<evidence type="ECO:0000313" key="3">
    <source>
        <dbReference type="EMBL" id="CAD0298800.1"/>
    </source>
</evidence>
<sequence length="327" mass="33730">MAQVVRQFTLAPRMSWGAVLAGCTFALVTYLTLSVLGTAIGASTIDPLREANPVSGLGTGAGIWLALSTLISIGVGAFVAGRLATVRGGLHGLLSWAVTSLITTWLVAALASNAVGAVSGVVGKGLSLTGQGIAAAAPALGNGVQDELKKQGIELDWGDLRGQLDTVLRQTGKAELDPERLKDQAENVGEDGKVTATDAAQTPQAASDELAAWFDRVRAQAKPAIDAADRDALINLIVARTGKSRAEAEQIADNYAQSYQKAVAQYEALKRTAEQKAREAGDVAARGISRAAWSTLVLLILGAGIAFAAGRAGRRTDPVVIDPVVGV</sequence>
<feature type="transmembrane region" description="Helical" evidence="2">
    <location>
        <begin position="61"/>
        <end position="81"/>
    </location>
</feature>
<accession>A0A6V7B943</accession>
<evidence type="ECO:0008006" key="4">
    <source>
        <dbReference type="Google" id="ProtNLM"/>
    </source>
</evidence>
<evidence type="ECO:0000256" key="1">
    <source>
        <dbReference type="SAM" id="Coils"/>
    </source>
</evidence>
<reference evidence="3" key="1">
    <citation type="submission" date="2020-07" db="EMBL/GenBank/DDBJ databases">
        <authorList>
            <person name="Pothier F. J."/>
        </authorList>
    </citation>
    <scope>NUCLEOTIDE SEQUENCE</scope>
    <source>
        <strain evidence="3">CFBP 8129</strain>
    </source>
</reference>
<keyword evidence="2" id="KW-0472">Membrane</keyword>
<dbReference type="AlphaFoldDB" id="A0A6V7B943"/>
<name>A0A6V7B943_9XANT</name>
<gene>
    <name evidence="3" type="ORF">CFBP8129_01090</name>
</gene>
<feature type="transmembrane region" description="Helical" evidence="2">
    <location>
        <begin position="291"/>
        <end position="309"/>
    </location>
</feature>